<organism evidence="1 2">
    <name type="scientific">Amniculicola lignicola CBS 123094</name>
    <dbReference type="NCBI Taxonomy" id="1392246"/>
    <lineage>
        <taxon>Eukaryota</taxon>
        <taxon>Fungi</taxon>
        <taxon>Dikarya</taxon>
        <taxon>Ascomycota</taxon>
        <taxon>Pezizomycotina</taxon>
        <taxon>Dothideomycetes</taxon>
        <taxon>Pleosporomycetidae</taxon>
        <taxon>Pleosporales</taxon>
        <taxon>Amniculicolaceae</taxon>
        <taxon>Amniculicola</taxon>
    </lineage>
</organism>
<evidence type="ECO:0000313" key="1">
    <source>
        <dbReference type="EMBL" id="KAF1995519.1"/>
    </source>
</evidence>
<protein>
    <submittedName>
        <fullName evidence="1">Uncharacterized protein</fullName>
    </submittedName>
</protein>
<accession>A0A6A5W3M2</accession>
<dbReference type="EMBL" id="ML977637">
    <property type="protein sequence ID" value="KAF1995519.1"/>
    <property type="molecule type" value="Genomic_DNA"/>
</dbReference>
<name>A0A6A5W3M2_9PLEO</name>
<keyword evidence="2" id="KW-1185">Reference proteome</keyword>
<evidence type="ECO:0000313" key="2">
    <source>
        <dbReference type="Proteomes" id="UP000799779"/>
    </source>
</evidence>
<reference evidence="1" key="1">
    <citation type="journal article" date="2020" name="Stud. Mycol.">
        <title>101 Dothideomycetes genomes: a test case for predicting lifestyles and emergence of pathogens.</title>
        <authorList>
            <person name="Haridas S."/>
            <person name="Albert R."/>
            <person name="Binder M."/>
            <person name="Bloem J."/>
            <person name="Labutti K."/>
            <person name="Salamov A."/>
            <person name="Andreopoulos B."/>
            <person name="Baker S."/>
            <person name="Barry K."/>
            <person name="Bills G."/>
            <person name="Bluhm B."/>
            <person name="Cannon C."/>
            <person name="Castanera R."/>
            <person name="Culley D."/>
            <person name="Daum C."/>
            <person name="Ezra D."/>
            <person name="Gonzalez J."/>
            <person name="Henrissat B."/>
            <person name="Kuo A."/>
            <person name="Liang C."/>
            <person name="Lipzen A."/>
            <person name="Lutzoni F."/>
            <person name="Magnuson J."/>
            <person name="Mondo S."/>
            <person name="Nolan M."/>
            <person name="Ohm R."/>
            <person name="Pangilinan J."/>
            <person name="Park H.-J."/>
            <person name="Ramirez L."/>
            <person name="Alfaro M."/>
            <person name="Sun H."/>
            <person name="Tritt A."/>
            <person name="Yoshinaga Y."/>
            <person name="Zwiers L.-H."/>
            <person name="Turgeon B."/>
            <person name="Goodwin S."/>
            <person name="Spatafora J."/>
            <person name="Crous P."/>
            <person name="Grigoriev I."/>
        </authorList>
    </citation>
    <scope>NUCLEOTIDE SEQUENCE</scope>
    <source>
        <strain evidence="1">CBS 123094</strain>
    </source>
</reference>
<dbReference type="Proteomes" id="UP000799779">
    <property type="component" value="Unassembled WGS sequence"/>
</dbReference>
<dbReference type="AlphaFoldDB" id="A0A6A5W3M2"/>
<sequence length="221" mass="24438">MGAGTIMLATGEVGMVHDSTVTPKALLNDHLRQSTAKSNSSNSCKHYRSRPARASRQSCAPPFAHPHHWGLCGLCLDGLRFVDGLCFDGPLSLCPCLDGLCLHLCHCLFLDLSIAHVCNLGFWFSIGWRICRCSALALPATCAFAFCLSPVFLLFPLTLGDEVFVFHEPLCAARTKPSTLKIEQDRCLIRRQAMLQSLNVKITFTLMPPRLIYKGSSTWRK</sequence>
<proteinExistence type="predicted"/>
<gene>
    <name evidence="1" type="ORF">P154DRAFT_342956</name>
</gene>